<comment type="function">
    <text evidence="13">Probable phosphatase which plays a redundant role with gsp-4 in spermatogenesis by regulating sister chromatid segregation during meiosis. In addition, involved in sperm motility by controlling the dynamic disassembly of major sperm proteins (MSP) in the spermatozoan pseudopodium.</text>
</comment>
<reference evidence="18" key="1">
    <citation type="submission" date="2011-07" db="EMBL/GenBank/DDBJ databases">
        <authorList>
            <consortium name="Caenorhabditis brenneri Sequencing and Analysis Consortium"/>
            <person name="Wilson R.K."/>
        </authorList>
    </citation>
    <scope>NUCLEOTIDE SEQUENCE [LARGE SCALE GENOMIC DNA]</scope>
    <source>
        <strain evidence="18">PB2801</strain>
    </source>
</reference>
<evidence type="ECO:0000256" key="8">
    <source>
        <dbReference type="ARBA" id="ARBA00023211"/>
    </source>
</evidence>
<dbReference type="PROSITE" id="PS00125">
    <property type="entry name" value="SER_THR_PHOSPHATASE"/>
    <property type="match status" value="1"/>
</dbReference>
<dbReference type="GO" id="GO:0005634">
    <property type="term" value="C:nucleus"/>
    <property type="evidence" value="ECO:0007669"/>
    <property type="project" value="TreeGrafter"/>
</dbReference>
<dbReference type="OMA" id="CFAYMPY"/>
<comment type="catalytic activity">
    <reaction evidence="12 14">
        <text>O-phospho-L-threonyl-[protein] + H2O = L-threonyl-[protein] + phosphate</text>
        <dbReference type="Rhea" id="RHEA:47004"/>
        <dbReference type="Rhea" id="RHEA-COMP:11060"/>
        <dbReference type="Rhea" id="RHEA-COMP:11605"/>
        <dbReference type="ChEBI" id="CHEBI:15377"/>
        <dbReference type="ChEBI" id="CHEBI:30013"/>
        <dbReference type="ChEBI" id="CHEBI:43474"/>
        <dbReference type="ChEBI" id="CHEBI:61977"/>
        <dbReference type="EC" id="3.1.3.16"/>
    </reaction>
</comment>
<dbReference type="STRING" id="135651.G0MKH1"/>
<dbReference type="GO" id="GO:0031272">
    <property type="term" value="P:regulation of pseudopodium assembly"/>
    <property type="evidence" value="ECO:0007669"/>
    <property type="project" value="UniProtKB-ARBA"/>
</dbReference>
<keyword evidence="7" id="KW-0904">Protein phosphatase</keyword>
<dbReference type="FunFam" id="3.60.21.10:FF:000026">
    <property type="entry name" value="Serine/threonine-protein phosphatase"/>
    <property type="match status" value="1"/>
</dbReference>
<comment type="similarity">
    <text evidence="2 14">Belongs to the PPP phosphatase family.</text>
</comment>
<evidence type="ECO:0000256" key="7">
    <source>
        <dbReference type="ARBA" id="ARBA00022912"/>
    </source>
</evidence>
<proteinExistence type="inferred from homology"/>
<keyword evidence="4" id="KW-0479">Metal-binding</keyword>
<dbReference type="EC" id="3.1.3.16" evidence="14"/>
<dbReference type="GO" id="GO:0097723">
    <property type="term" value="P:amoeboid sperm motility"/>
    <property type="evidence" value="ECO:0007669"/>
    <property type="project" value="UniProtKB-ARBA"/>
</dbReference>
<keyword evidence="15" id="KW-1133">Transmembrane helix</keyword>
<keyword evidence="15" id="KW-0812">Transmembrane</keyword>
<keyword evidence="9" id="KW-0966">Cell projection</keyword>
<dbReference type="GO" id="GO:0007060">
    <property type="term" value="P:male meiosis chromosome segregation"/>
    <property type="evidence" value="ECO:0007669"/>
    <property type="project" value="UniProtKB-ARBA"/>
</dbReference>
<dbReference type="InterPro" id="IPR050341">
    <property type="entry name" value="PP1_catalytic_subunit"/>
</dbReference>
<feature type="domain" description="Serine/threonine specific protein phosphatases" evidence="16">
    <location>
        <begin position="130"/>
        <end position="135"/>
    </location>
</feature>
<evidence type="ECO:0000256" key="11">
    <source>
        <dbReference type="ARBA" id="ARBA00047761"/>
    </source>
</evidence>
<dbReference type="SMART" id="SM00156">
    <property type="entry name" value="PP2Ac"/>
    <property type="match status" value="1"/>
</dbReference>
<evidence type="ECO:0000256" key="15">
    <source>
        <dbReference type="SAM" id="Phobius"/>
    </source>
</evidence>
<dbReference type="PANTHER" id="PTHR11668">
    <property type="entry name" value="SERINE/THREONINE PROTEIN PHOSPHATASE"/>
    <property type="match status" value="1"/>
</dbReference>
<dbReference type="GO" id="GO:0018991">
    <property type="term" value="P:egg-laying behavior"/>
    <property type="evidence" value="ECO:0007669"/>
    <property type="project" value="UniProtKB-ARBA"/>
</dbReference>
<dbReference type="PRINTS" id="PR00114">
    <property type="entry name" value="STPHPHTASE"/>
</dbReference>
<dbReference type="AlphaFoldDB" id="G0MKH1"/>
<dbReference type="Gene3D" id="3.60.21.10">
    <property type="match status" value="1"/>
</dbReference>
<evidence type="ECO:0000256" key="3">
    <source>
        <dbReference type="ARBA" id="ARBA00022454"/>
    </source>
</evidence>
<evidence type="ECO:0000256" key="12">
    <source>
        <dbReference type="ARBA" id="ARBA00048336"/>
    </source>
</evidence>
<name>G0MKH1_CAEBE</name>
<evidence type="ECO:0000256" key="6">
    <source>
        <dbReference type="ARBA" id="ARBA00022871"/>
    </source>
</evidence>
<dbReference type="InParanoid" id="G0MKH1"/>
<dbReference type="Proteomes" id="UP000008068">
    <property type="component" value="Unassembled WGS sequence"/>
</dbReference>
<dbReference type="OrthoDB" id="1930084at2759"/>
<dbReference type="GO" id="GO:0005737">
    <property type="term" value="C:cytoplasm"/>
    <property type="evidence" value="ECO:0007669"/>
    <property type="project" value="TreeGrafter"/>
</dbReference>
<evidence type="ECO:0000256" key="5">
    <source>
        <dbReference type="ARBA" id="ARBA00022801"/>
    </source>
</evidence>
<feature type="transmembrane region" description="Helical" evidence="15">
    <location>
        <begin position="164"/>
        <end position="184"/>
    </location>
</feature>
<dbReference type="InterPro" id="IPR029052">
    <property type="entry name" value="Metallo-depent_PP-like"/>
</dbReference>
<evidence type="ECO:0000313" key="17">
    <source>
        <dbReference type="EMBL" id="EGT33531.1"/>
    </source>
</evidence>
<dbReference type="GO" id="GO:0007283">
    <property type="term" value="P:spermatogenesis"/>
    <property type="evidence" value="ECO:0007669"/>
    <property type="project" value="UniProtKB-KW"/>
</dbReference>
<dbReference type="GO" id="GO:0000785">
    <property type="term" value="C:chromatin"/>
    <property type="evidence" value="ECO:0007669"/>
    <property type="project" value="UniProtKB-ARBA"/>
</dbReference>
<organism evidence="18">
    <name type="scientific">Caenorhabditis brenneri</name>
    <name type="common">Nematode worm</name>
    <dbReference type="NCBI Taxonomy" id="135651"/>
    <lineage>
        <taxon>Eukaryota</taxon>
        <taxon>Metazoa</taxon>
        <taxon>Ecdysozoa</taxon>
        <taxon>Nematoda</taxon>
        <taxon>Chromadorea</taxon>
        <taxon>Rhabditida</taxon>
        <taxon>Rhabditina</taxon>
        <taxon>Rhabditomorpha</taxon>
        <taxon>Rhabditoidea</taxon>
        <taxon>Rhabditidae</taxon>
        <taxon>Peloderinae</taxon>
        <taxon>Caenorhabditis</taxon>
    </lineage>
</organism>
<evidence type="ECO:0000259" key="16">
    <source>
        <dbReference type="PROSITE" id="PS00125"/>
    </source>
</evidence>
<evidence type="ECO:0000256" key="2">
    <source>
        <dbReference type="ARBA" id="ARBA00008294"/>
    </source>
</evidence>
<keyword evidence="6" id="KW-0221">Differentiation</keyword>
<evidence type="ECO:0000256" key="9">
    <source>
        <dbReference type="ARBA" id="ARBA00023273"/>
    </source>
</evidence>
<evidence type="ECO:0000256" key="10">
    <source>
        <dbReference type="ARBA" id="ARBA00037818"/>
    </source>
</evidence>
<dbReference type="Pfam" id="PF00149">
    <property type="entry name" value="Metallophos"/>
    <property type="match status" value="1"/>
</dbReference>
<keyword evidence="8" id="KW-0464">Manganese</keyword>
<evidence type="ECO:0000256" key="1">
    <source>
        <dbReference type="ARBA" id="ARBA00004286"/>
    </source>
</evidence>
<keyword evidence="15" id="KW-0472">Membrane</keyword>
<protein>
    <recommendedName>
        <fullName evidence="14">Serine/threonine-protein phosphatase</fullName>
        <ecNumber evidence="14">3.1.3.16</ecNumber>
    </recommendedName>
</protein>
<evidence type="ECO:0000256" key="4">
    <source>
        <dbReference type="ARBA" id="ARBA00022723"/>
    </source>
</evidence>
<dbReference type="InterPro" id="IPR006186">
    <property type="entry name" value="Ser/Thr-sp_prot-phosphatase"/>
</dbReference>
<keyword evidence="18" id="KW-1185">Reference proteome</keyword>
<dbReference type="HOGENOM" id="CLU_004962_0_0_1"/>
<evidence type="ECO:0000256" key="14">
    <source>
        <dbReference type="RuleBase" id="RU004273"/>
    </source>
</evidence>
<sequence length="321" mass="36222">MTNRSIYGNSINKNDFDVDSIIVDILNIGSVGWSIEKAVNPNRILGLLEVAKDVLMKQGAMLELEPPIKICGDVHGQYADVLRMFDRGGFPPLVNYLFLGDYVDRGSHSLEVVCLFLAYKVKFPGNFFMLRGNHECAAINRVYGFLEEVTRKYNSKIGVNMWNVFQYVFACMPYTALVAGRILCMHGGISRRMQSLNQLRKLPRPVIDVPNQSLEIDILWSDPDQTISGFDNSTRGVGQVFGDEALQEVMDRLGIELVARAHQVVQDGYEFFCKKRLVTIFSAPHYCGEFDNAAAMMNVDKNLVCSFQVMRAVQKQLLVQK</sequence>
<dbReference type="GO" id="GO:0004722">
    <property type="term" value="F:protein serine/threonine phosphatase activity"/>
    <property type="evidence" value="ECO:0007669"/>
    <property type="project" value="UniProtKB-EC"/>
</dbReference>
<comment type="catalytic activity">
    <reaction evidence="11">
        <text>O-phospho-L-seryl-[protein] + H2O = L-seryl-[protein] + phosphate</text>
        <dbReference type="Rhea" id="RHEA:20629"/>
        <dbReference type="Rhea" id="RHEA-COMP:9863"/>
        <dbReference type="Rhea" id="RHEA-COMP:11604"/>
        <dbReference type="ChEBI" id="CHEBI:15377"/>
        <dbReference type="ChEBI" id="CHEBI:29999"/>
        <dbReference type="ChEBI" id="CHEBI:43474"/>
        <dbReference type="ChEBI" id="CHEBI:83421"/>
        <dbReference type="EC" id="3.1.3.16"/>
    </reaction>
</comment>
<dbReference type="SUPFAM" id="SSF56300">
    <property type="entry name" value="Metallo-dependent phosphatases"/>
    <property type="match status" value="1"/>
</dbReference>
<evidence type="ECO:0000256" key="13">
    <source>
        <dbReference type="ARBA" id="ARBA00054219"/>
    </source>
</evidence>
<dbReference type="GO" id="GO:0031143">
    <property type="term" value="C:pseudopodium"/>
    <property type="evidence" value="ECO:0007669"/>
    <property type="project" value="UniProtKB-SubCell"/>
</dbReference>
<dbReference type="InterPro" id="IPR004843">
    <property type="entry name" value="Calcineurin-like_PHP"/>
</dbReference>
<keyword evidence="6" id="KW-0744">Spermatogenesis</keyword>
<dbReference type="GO" id="GO:0046872">
    <property type="term" value="F:metal ion binding"/>
    <property type="evidence" value="ECO:0007669"/>
    <property type="project" value="UniProtKB-KW"/>
</dbReference>
<keyword evidence="3" id="KW-0158">Chromosome</keyword>
<dbReference type="eggNOG" id="KOG0374">
    <property type="taxonomic scope" value="Eukaryota"/>
</dbReference>
<dbReference type="PANTHER" id="PTHR11668:SF422">
    <property type="entry name" value="SERINE_THREONINE-PROTEIN PHOSPHATASE"/>
    <property type="match status" value="1"/>
</dbReference>
<gene>
    <name evidence="17" type="ORF">CAEBREN_21690</name>
</gene>
<keyword evidence="5 14" id="KW-0378">Hydrolase</keyword>
<accession>G0MKH1</accession>
<dbReference type="FunCoup" id="G0MKH1">
    <property type="interactions" value="153"/>
</dbReference>
<evidence type="ECO:0000313" key="18">
    <source>
        <dbReference type="Proteomes" id="UP000008068"/>
    </source>
</evidence>
<dbReference type="EMBL" id="GL379798">
    <property type="protein sequence ID" value="EGT33531.1"/>
    <property type="molecule type" value="Genomic_DNA"/>
</dbReference>
<comment type="subcellular location">
    <subcellularLocation>
        <location evidence="10">Cell projection</location>
        <location evidence="10">Pseudopodium</location>
    </subcellularLocation>
    <subcellularLocation>
        <location evidence="1">Chromosome</location>
    </subcellularLocation>
</comment>